<organism evidence="3 4">
    <name type="scientific">Uabimicrobium amorphum</name>
    <dbReference type="NCBI Taxonomy" id="2596890"/>
    <lineage>
        <taxon>Bacteria</taxon>
        <taxon>Pseudomonadati</taxon>
        <taxon>Planctomycetota</taxon>
        <taxon>Candidatus Uabimicrobiia</taxon>
        <taxon>Candidatus Uabimicrobiales</taxon>
        <taxon>Candidatus Uabimicrobiaceae</taxon>
        <taxon>Candidatus Uabimicrobium</taxon>
    </lineage>
</organism>
<evidence type="ECO:0000313" key="4">
    <source>
        <dbReference type="Proteomes" id="UP000326354"/>
    </source>
</evidence>
<feature type="coiled-coil region" evidence="1">
    <location>
        <begin position="43"/>
        <end position="112"/>
    </location>
</feature>
<dbReference type="RefSeq" id="WP_151969131.1">
    <property type="nucleotide sequence ID" value="NZ_AP019860.1"/>
</dbReference>
<proteinExistence type="predicted"/>
<name>A0A5S9IN80_UABAM</name>
<feature type="chain" id="PRO_5024799172" evidence="2">
    <location>
        <begin position="22"/>
        <end position="139"/>
    </location>
</feature>
<evidence type="ECO:0000313" key="3">
    <source>
        <dbReference type="EMBL" id="BBM85008.1"/>
    </source>
</evidence>
<dbReference type="Proteomes" id="UP000326354">
    <property type="component" value="Chromosome"/>
</dbReference>
<dbReference type="AlphaFoldDB" id="A0A5S9IN80"/>
<evidence type="ECO:0000256" key="2">
    <source>
        <dbReference type="SAM" id="SignalP"/>
    </source>
</evidence>
<keyword evidence="4" id="KW-1185">Reference proteome</keyword>
<evidence type="ECO:0000256" key="1">
    <source>
        <dbReference type="SAM" id="Coils"/>
    </source>
</evidence>
<gene>
    <name evidence="3" type="ORF">UABAM_03371</name>
</gene>
<dbReference type="EMBL" id="AP019860">
    <property type="protein sequence ID" value="BBM85008.1"/>
    <property type="molecule type" value="Genomic_DNA"/>
</dbReference>
<accession>A0A5S9IN80</accession>
<dbReference type="KEGG" id="uam:UABAM_03371"/>
<protein>
    <submittedName>
        <fullName evidence="3">Uncharacterized protein</fullName>
    </submittedName>
</protein>
<sequence>MCRILLIFILASSCATNPSHGYLAQPSPVRELQNHQQSPLTLLHNTQKQISMLKNKYNAMRDMVTQEKLDKQNLKNEVTFVHNELEFYKKVNANMEDQLQKTENLTKEQEKAILDLFIEKVRLEQQILELKMQLEKDGS</sequence>
<keyword evidence="1" id="KW-0175">Coiled coil</keyword>
<keyword evidence="2" id="KW-0732">Signal</keyword>
<reference evidence="3 4" key="1">
    <citation type="submission" date="2019-08" db="EMBL/GenBank/DDBJ databases">
        <title>Complete genome sequence of Candidatus Uab amorphum.</title>
        <authorList>
            <person name="Shiratori T."/>
            <person name="Suzuki S."/>
            <person name="Kakizawa Y."/>
            <person name="Ishida K."/>
        </authorList>
    </citation>
    <scope>NUCLEOTIDE SEQUENCE [LARGE SCALE GENOMIC DNA]</scope>
    <source>
        <strain evidence="3 4">SRT547</strain>
    </source>
</reference>
<feature type="signal peptide" evidence="2">
    <location>
        <begin position="1"/>
        <end position="21"/>
    </location>
</feature>